<dbReference type="InterPro" id="IPR001193">
    <property type="entry name" value="MBTPS2"/>
</dbReference>
<evidence type="ECO:0000256" key="14">
    <source>
        <dbReference type="ARBA" id="ARBA00022723"/>
    </source>
</evidence>
<evidence type="ECO:0000256" key="6">
    <source>
        <dbReference type="ARBA" id="ARBA00008372"/>
    </source>
</evidence>
<evidence type="ECO:0000256" key="19">
    <source>
        <dbReference type="ARBA" id="ARBA00023015"/>
    </source>
</evidence>
<keyword evidence="12 25" id="KW-0812">Transmembrane</keyword>
<name>A0A498SD16_ACAVI</name>
<feature type="domain" description="Peptidase M50" evidence="26">
    <location>
        <begin position="62"/>
        <end position="409"/>
    </location>
</feature>
<evidence type="ECO:0000256" key="20">
    <source>
        <dbReference type="ARBA" id="ARBA00023136"/>
    </source>
</evidence>
<dbReference type="EC" id="3.1.13.4" evidence="8"/>
<keyword evidence="17" id="KW-0694">RNA-binding</keyword>
<dbReference type="EC" id="3.4.24.85" evidence="9"/>
<dbReference type="AlphaFoldDB" id="A0A498SD16"/>
<feature type="transmembrane region" description="Helical" evidence="25">
    <location>
        <begin position="119"/>
        <end position="138"/>
    </location>
</feature>
<dbReference type="InterPro" id="IPR006941">
    <property type="entry name" value="RNase_CAF1"/>
</dbReference>
<dbReference type="GO" id="GO:0006508">
    <property type="term" value="P:proteolysis"/>
    <property type="evidence" value="ECO:0007669"/>
    <property type="project" value="InterPro"/>
</dbReference>
<evidence type="ECO:0000256" key="21">
    <source>
        <dbReference type="ARBA" id="ARBA00023163"/>
    </source>
</evidence>
<dbReference type="InterPro" id="IPR008915">
    <property type="entry name" value="Peptidase_M50"/>
</dbReference>
<keyword evidence="20 25" id="KW-0472">Membrane</keyword>
<proteinExistence type="inferred from homology"/>
<evidence type="ECO:0000256" key="10">
    <source>
        <dbReference type="ARBA" id="ARBA00014400"/>
    </source>
</evidence>
<evidence type="ECO:0000256" key="2">
    <source>
        <dbReference type="ARBA" id="ARBA00001663"/>
    </source>
</evidence>
<keyword evidence="16" id="KW-0269">Exonuclease</keyword>
<dbReference type="InterPro" id="IPR036397">
    <property type="entry name" value="RNaseH_sf"/>
</dbReference>
<comment type="similarity">
    <text evidence="7">Belongs to the peptidase M50A family.</text>
</comment>
<evidence type="ECO:0000256" key="12">
    <source>
        <dbReference type="ARBA" id="ARBA00022692"/>
    </source>
</evidence>
<comment type="catalytic activity">
    <reaction evidence="2">
        <text>Exonucleolytic cleavage of poly(A) to 5'-AMP.</text>
        <dbReference type="EC" id="3.1.13.4"/>
    </reaction>
</comment>
<organism evidence="27 28">
    <name type="scientific">Acanthocheilonema viteae</name>
    <name type="common">Filarial nematode worm</name>
    <name type="synonym">Dipetalonema viteae</name>
    <dbReference type="NCBI Taxonomy" id="6277"/>
    <lineage>
        <taxon>Eukaryota</taxon>
        <taxon>Metazoa</taxon>
        <taxon>Ecdysozoa</taxon>
        <taxon>Nematoda</taxon>
        <taxon>Chromadorea</taxon>
        <taxon>Rhabditida</taxon>
        <taxon>Spirurina</taxon>
        <taxon>Spiruromorpha</taxon>
        <taxon>Filarioidea</taxon>
        <taxon>Onchocercidae</taxon>
        <taxon>Acanthocheilonema</taxon>
    </lineage>
</organism>
<dbReference type="Pfam" id="PF04857">
    <property type="entry name" value="CAF1"/>
    <property type="match status" value="1"/>
</dbReference>
<dbReference type="GO" id="GO:0004535">
    <property type="term" value="F:poly(A)-specific ribonuclease activity"/>
    <property type="evidence" value="ECO:0007669"/>
    <property type="project" value="UniProtKB-EC"/>
</dbReference>
<keyword evidence="22" id="KW-0539">Nucleus</keyword>
<evidence type="ECO:0000256" key="1">
    <source>
        <dbReference type="ARBA" id="ARBA00001350"/>
    </source>
</evidence>
<evidence type="ECO:0000256" key="15">
    <source>
        <dbReference type="ARBA" id="ARBA00022801"/>
    </source>
</evidence>
<dbReference type="InterPro" id="IPR012337">
    <property type="entry name" value="RNaseH-like_sf"/>
</dbReference>
<evidence type="ECO:0000259" key="26">
    <source>
        <dbReference type="Pfam" id="PF02163"/>
    </source>
</evidence>
<dbReference type="GO" id="GO:0003723">
    <property type="term" value="F:RNA binding"/>
    <property type="evidence" value="ECO:0007669"/>
    <property type="project" value="UniProtKB-KW"/>
</dbReference>
<keyword evidence="18 25" id="KW-1133">Transmembrane helix</keyword>
<keyword evidence="14" id="KW-0479">Metal-binding</keyword>
<gene>
    <name evidence="27" type="ORF">NAV_LOCUS3649</name>
</gene>
<keyword evidence="28" id="KW-1185">Reference proteome</keyword>
<dbReference type="SUPFAM" id="SSF53098">
    <property type="entry name" value="Ribonuclease H-like"/>
    <property type="match status" value="1"/>
</dbReference>
<evidence type="ECO:0000256" key="18">
    <source>
        <dbReference type="ARBA" id="ARBA00022989"/>
    </source>
</evidence>
<dbReference type="InterPro" id="IPR036034">
    <property type="entry name" value="PDZ_sf"/>
</dbReference>
<dbReference type="PANTHER" id="PTHR10797">
    <property type="entry name" value="CCR4-NOT TRANSCRIPTION COMPLEX SUBUNIT"/>
    <property type="match status" value="1"/>
</dbReference>
<evidence type="ECO:0000256" key="4">
    <source>
        <dbReference type="ARBA" id="ARBA00004141"/>
    </source>
</evidence>
<comment type="function">
    <text evidence="24">Zinc metalloprotease that mediates intramembrane proteolysis of proteins such as ATF6, ATF6B, SREBF1/SREBP1 and SREBF2/SREBP2. Catalyzes the second step in the proteolytic activation of the sterol regulatory element-binding proteins (SREBPs) SREBF1/SREBP1 and SREBF2/SREBP2: cleaves SREBPs within the first transmembrane segment, thereby releasing the N-terminal segment with a portion of the transmembrane segment attached. Mature N-terminal SREBP fragments shuttle to the nucleus and activate gene transcription. Also mediates the second step in the proteolytic activation of the cyclic AMP-dependent transcription factor ATF-6 (ATF6 and ATF6B). Involved in intramembrane proteolysis during bone formation. In astrocytes and osteoblasts, upon DNA damage and ER stress, mediates the second step of the regulated intramembrane proteolytic activation of the transcription factor CREB3L1, leading to the inhibition of cell-cycle progression.</text>
</comment>
<comment type="similarity">
    <text evidence="6">Belongs to the CAF1 family.</text>
</comment>
<dbReference type="Proteomes" id="UP000276991">
    <property type="component" value="Unassembled WGS sequence"/>
</dbReference>
<evidence type="ECO:0000256" key="23">
    <source>
        <dbReference type="ARBA" id="ARBA00032658"/>
    </source>
</evidence>
<evidence type="ECO:0000256" key="22">
    <source>
        <dbReference type="ARBA" id="ARBA00023242"/>
    </source>
</evidence>
<feature type="transmembrane region" description="Helical" evidence="25">
    <location>
        <begin position="51"/>
        <end position="69"/>
    </location>
</feature>
<keyword evidence="21" id="KW-0804">Transcription</keyword>
<dbReference type="InterPro" id="IPR039637">
    <property type="entry name" value="CNOT7/CNOT8/Pop2"/>
</dbReference>
<evidence type="ECO:0000256" key="11">
    <source>
        <dbReference type="ARBA" id="ARBA00022490"/>
    </source>
</evidence>
<evidence type="ECO:0000256" key="16">
    <source>
        <dbReference type="ARBA" id="ARBA00022839"/>
    </source>
</evidence>
<dbReference type="Gene3D" id="3.30.420.10">
    <property type="entry name" value="Ribonuclease H-like superfamily/Ribonuclease H"/>
    <property type="match status" value="1"/>
</dbReference>
<dbReference type="GO" id="GO:0016020">
    <property type="term" value="C:membrane"/>
    <property type="evidence" value="ECO:0007669"/>
    <property type="project" value="UniProtKB-SubCell"/>
</dbReference>
<protein>
    <recommendedName>
        <fullName evidence="10">Membrane-bound transcription factor site-2 protease</fullName>
        <ecNumber evidence="8">3.1.13.4</ecNumber>
        <ecNumber evidence="9">3.4.24.85</ecNumber>
    </recommendedName>
    <alternativeName>
        <fullName evidence="23">Endopeptidase S2P</fullName>
    </alternativeName>
</protein>
<dbReference type="GO" id="GO:0046872">
    <property type="term" value="F:metal ion binding"/>
    <property type="evidence" value="ECO:0007669"/>
    <property type="project" value="UniProtKB-KW"/>
</dbReference>
<evidence type="ECO:0000256" key="5">
    <source>
        <dbReference type="ARBA" id="ARBA00004496"/>
    </source>
</evidence>
<dbReference type="GO" id="GO:0030014">
    <property type="term" value="C:CCR4-NOT complex"/>
    <property type="evidence" value="ECO:0007669"/>
    <property type="project" value="InterPro"/>
</dbReference>
<evidence type="ECO:0000256" key="9">
    <source>
        <dbReference type="ARBA" id="ARBA00012347"/>
    </source>
</evidence>
<evidence type="ECO:0000256" key="13">
    <source>
        <dbReference type="ARBA" id="ARBA00022722"/>
    </source>
</evidence>
<dbReference type="STRING" id="6277.A0A498SD16"/>
<dbReference type="PRINTS" id="PR01000">
    <property type="entry name" value="SREBPS2PTASE"/>
</dbReference>
<dbReference type="GO" id="GO:0005737">
    <property type="term" value="C:cytoplasm"/>
    <property type="evidence" value="ECO:0007669"/>
    <property type="project" value="UniProtKB-SubCell"/>
</dbReference>
<evidence type="ECO:0000256" key="3">
    <source>
        <dbReference type="ARBA" id="ARBA00004123"/>
    </source>
</evidence>
<dbReference type="Gene3D" id="2.30.42.10">
    <property type="match status" value="1"/>
</dbReference>
<keyword evidence="13" id="KW-0540">Nuclease</keyword>
<reference evidence="27 28" key="1">
    <citation type="submission" date="2018-08" db="EMBL/GenBank/DDBJ databases">
        <authorList>
            <person name="Laetsch R D."/>
            <person name="Stevens L."/>
            <person name="Kumar S."/>
            <person name="Blaxter L. M."/>
        </authorList>
    </citation>
    <scope>NUCLEOTIDE SEQUENCE [LARGE SCALE GENOMIC DNA]</scope>
</reference>
<evidence type="ECO:0000256" key="25">
    <source>
        <dbReference type="SAM" id="Phobius"/>
    </source>
</evidence>
<evidence type="ECO:0000313" key="27">
    <source>
        <dbReference type="EMBL" id="VBB28819.1"/>
    </source>
</evidence>
<evidence type="ECO:0000256" key="7">
    <source>
        <dbReference type="ARBA" id="ARBA00009989"/>
    </source>
</evidence>
<dbReference type="OrthoDB" id="1164111at2759"/>
<sequence>MEIGSWWFEHFHSFTSDSSVMNVYEMEATTIKEKFIEEDEGLKFVIPGWNIPWTQVPLYVGILLFAALIHEMGHMLAALSINVPVISMGFILLAVYFGAYVEIDAAAVRRLSSIQKLRISCAGVWHNLVLALFAWIFYESISFVVSPLYMSETGIYVKDIQKDSPLSGPLGLQKGNVIQEINGCNVNNIDDWNHCLKTMKYNNSGFCVPSDVIAKNIADEMQLVGNELDCCQNSTWNNSASHVCFYVRDWKHNFSGERSHELLEYFSAKICACLSARYVADLPSCISTEDCTNTNRTLETTQSSCVFPAFLGDMSFMRISIGNASHMVLYVGYVRELEFDVQVSNYVPRSPLSSALIPYLTELMAKYLFTFSFAFAVINATPCIYLDGQYICSNLVDLIFSNVRPRRRRLVKRMVLIYGTTLLAEFKRIRDTVKNYPFVAMDTEFPGVVATPLGQFKSKEDFNYQQVSCNVNMLKLIQVGFALLDKDGNVPPTGDVWQFNFQFSLNDDMYSQDSVDLLRNAGIDFGRHQVEGIRMADFGELLTTSGLIVDEHITWLTFHSGYDFGYLMRSILLSELPKEESQFFQYHRKLFPCSYDLKMLLKHPGLVNAKLRGGLQELADQLKVIRKGQQHQAGSDSLLTAQTFFKIKERFFEDTWDQVAPTVEGHLYGLGNTLSLGAPFVQMAESSSTPEPQQPSTPEAA</sequence>
<evidence type="ECO:0000313" key="28">
    <source>
        <dbReference type="Proteomes" id="UP000276991"/>
    </source>
</evidence>
<dbReference type="Pfam" id="PF02163">
    <property type="entry name" value="Peptidase_M50"/>
    <property type="match status" value="1"/>
</dbReference>
<evidence type="ECO:0000256" key="17">
    <source>
        <dbReference type="ARBA" id="ARBA00022884"/>
    </source>
</evidence>
<keyword evidence="19" id="KW-0805">Transcription regulation</keyword>
<dbReference type="GO" id="GO:0004222">
    <property type="term" value="F:metalloendopeptidase activity"/>
    <property type="evidence" value="ECO:0007669"/>
    <property type="project" value="InterPro"/>
</dbReference>
<dbReference type="EMBL" id="UPTC01000481">
    <property type="protein sequence ID" value="VBB28819.1"/>
    <property type="molecule type" value="Genomic_DNA"/>
</dbReference>
<keyword evidence="15" id="KW-0378">Hydrolase</keyword>
<dbReference type="SUPFAM" id="SSF50156">
    <property type="entry name" value="PDZ domain-like"/>
    <property type="match status" value="1"/>
</dbReference>
<accession>A0A498SD16</accession>
<feature type="transmembrane region" description="Helical" evidence="25">
    <location>
        <begin position="75"/>
        <end position="98"/>
    </location>
</feature>
<comment type="catalytic activity">
    <reaction evidence="1">
        <text>Cleaves several transcription factors that are type-2 transmembrane proteins within membrane-spanning domains. Known substrates include sterol regulatory element-binding protein (SREBP) -1, SREBP-2 and forms of the transcriptional activator ATF6. SREBP-2 is cleaved at the site 477-DRSRILL-|-CVLTFLCLSFNPLTSLLQWGGA-505. The residues Asn-Pro, 11 residues distal to the site of cleavage in the membrane-spanning domain, are important for cleavage by S2P endopeptidase. Replacement of either of these residues does not prevent cleavage, but there is no cleavage if both of these residues are replaced.</text>
        <dbReference type="EC" id="3.4.24.85"/>
    </reaction>
</comment>
<evidence type="ECO:0000256" key="24">
    <source>
        <dbReference type="ARBA" id="ARBA00045828"/>
    </source>
</evidence>
<dbReference type="GO" id="GO:0005634">
    <property type="term" value="C:nucleus"/>
    <property type="evidence" value="ECO:0007669"/>
    <property type="project" value="UniProtKB-SubCell"/>
</dbReference>
<comment type="subcellular location">
    <subcellularLocation>
        <location evidence="5">Cytoplasm</location>
    </subcellularLocation>
    <subcellularLocation>
        <location evidence="4">Membrane</location>
        <topology evidence="4">Multi-pass membrane protein</topology>
    </subcellularLocation>
    <subcellularLocation>
        <location evidence="3">Nucleus</location>
    </subcellularLocation>
</comment>
<keyword evidence="11" id="KW-0963">Cytoplasm</keyword>
<evidence type="ECO:0000256" key="8">
    <source>
        <dbReference type="ARBA" id="ARBA00012161"/>
    </source>
</evidence>